<sequence>MSSTTANPTMPLQAQAAANAHPNHSVLTMPLLGTKSSPELFQGDCSRVRTFLDHYERLCTFHNVTTDQEMVTSILQYCNTRVREIIEGMPHFHIPDWVRLKASLLRYFDADIFDERFFERDLKSLAYERSVNATQPTNTVHFVIHEEANEYLRAEIFELEDEAVVAAAERNAKILKDKHREVFDGVLLPPRSHGKGKEREFPKQSTSSTPVNQPQLPIKPSSATVDPPSAPILQPSKRADLTPVTQPHATITAPQAPVFVPVNVHRCGFDGNDDDAIMEDESINKPSHQASDSPADKGRKSKPTAAMTSPLSQSADPKAIVDRILATPMTLSLGEVIGASRDVSHHLQELI</sequence>
<dbReference type="InterPro" id="IPR025165">
    <property type="entry name" value="DUF4100"/>
</dbReference>
<dbReference type="EMBL" id="KN833766">
    <property type="protein sequence ID" value="KIK20364.1"/>
    <property type="molecule type" value="Genomic_DNA"/>
</dbReference>
<accession>A0A0C9Z292</accession>
<dbReference type="AlphaFoldDB" id="A0A0C9Z292"/>
<evidence type="ECO:0000256" key="1">
    <source>
        <dbReference type="SAM" id="MobiDB-lite"/>
    </source>
</evidence>
<feature type="non-terminal residue" evidence="3">
    <location>
        <position position="1"/>
    </location>
</feature>
<feature type="region of interest" description="Disordered" evidence="1">
    <location>
        <begin position="186"/>
        <end position="238"/>
    </location>
</feature>
<reference evidence="3 4" key="1">
    <citation type="submission" date="2014-04" db="EMBL/GenBank/DDBJ databases">
        <authorList>
            <consortium name="DOE Joint Genome Institute"/>
            <person name="Kuo A."/>
            <person name="Kohler A."/>
            <person name="Costa M.D."/>
            <person name="Nagy L.G."/>
            <person name="Floudas D."/>
            <person name="Copeland A."/>
            <person name="Barry K.W."/>
            <person name="Cichocki N."/>
            <person name="Veneault-Fourrey C."/>
            <person name="LaButti K."/>
            <person name="Lindquist E.A."/>
            <person name="Lipzen A."/>
            <person name="Lundell T."/>
            <person name="Morin E."/>
            <person name="Murat C."/>
            <person name="Sun H."/>
            <person name="Tunlid A."/>
            <person name="Henrissat B."/>
            <person name="Grigoriev I.V."/>
            <person name="Hibbett D.S."/>
            <person name="Martin F."/>
            <person name="Nordberg H.P."/>
            <person name="Cantor M.N."/>
            <person name="Hua S.X."/>
        </authorList>
    </citation>
    <scope>NUCLEOTIDE SEQUENCE [LARGE SCALE GENOMIC DNA]</scope>
    <source>
        <strain evidence="3 4">441</strain>
    </source>
</reference>
<evidence type="ECO:0000313" key="4">
    <source>
        <dbReference type="Proteomes" id="UP000054018"/>
    </source>
</evidence>
<dbReference type="Pfam" id="PF13352">
    <property type="entry name" value="DUF4100"/>
    <property type="match status" value="1"/>
</dbReference>
<protein>
    <recommendedName>
        <fullName evidence="2">DUF4100 domain-containing protein</fullName>
    </recommendedName>
</protein>
<dbReference type="Proteomes" id="UP000054018">
    <property type="component" value="Unassembled WGS sequence"/>
</dbReference>
<organism evidence="3 4">
    <name type="scientific">Pisolithus microcarpus 441</name>
    <dbReference type="NCBI Taxonomy" id="765257"/>
    <lineage>
        <taxon>Eukaryota</taxon>
        <taxon>Fungi</taxon>
        <taxon>Dikarya</taxon>
        <taxon>Basidiomycota</taxon>
        <taxon>Agaricomycotina</taxon>
        <taxon>Agaricomycetes</taxon>
        <taxon>Agaricomycetidae</taxon>
        <taxon>Boletales</taxon>
        <taxon>Sclerodermatineae</taxon>
        <taxon>Pisolithaceae</taxon>
        <taxon>Pisolithus</taxon>
    </lineage>
</organism>
<dbReference type="STRING" id="765257.A0A0C9Z292"/>
<proteinExistence type="predicted"/>
<evidence type="ECO:0000313" key="3">
    <source>
        <dbReference type="EMBL" id="KIK20364.1"/>
    </source>
</evidence>
<feature type="compositionally biased region" description="Polar residues" evidence="1">
    <location>
        <begin position="306"/>
        <end position="315"/>
    </location>
</feature>
<dbReference type="OrthoDB" id="3268646at2759"/>
<feature type="domain" description="DUF4100" evidence="2">
    <location>
        <begin position="191"/>
        <end position="350"/>
    </location>
</feature>
<feature type="compositionally biased region" description="Polar residues" evidence="1">
    <location>
        <begin position="203"/>
        <end position="215"/>
    </location>
</feature>
<dbReference type="HOGENOM" id="CLU_791223_0_0_1"/>
<reference evidence="4" key="2">
    <citation type="submission" date="2015-01" db="EMBL/GenBank/DDBJ databases">
        <title>Evolutionary Origins and Diversification of the Mycorrhizal Mutualists.</title>
        <authorList>
            <consortium name="DOE Joint Genome Institute"/>
            <consortium name="Mycorrhizal Genomics Consortium"/>
            <person name="Kohler A."/>
            <person name="Kuo A."/>
            <person name="Nagy L.G."/>
            <person name="Floudas D."/>
            <person name="Copeland A."/>
            <person name="Barry K.W."/>
            <person name="Cichocki N."/>
            <person name="Veneault-Fourrey C."/>
            <person name="LaButti K."/>
            <person name="Lindquist E.A."/>
            <person name="Lipzen A."/>
            <person name="Lundell T."/>
            <person name="Morin E."/>
            <person name="Murat C."/>
            <person name="Riley R."/>
            <person name="Ohm R."/>
            <person name="Sun H."/>
            <person name="Tunlid A."/>
            <person name="Henrissat B."/>
            <person name="Grigoriev I.V."/>
            <person name="Hibbett D.S."/>
            <person name="Martin F."/>
        </authorList>
    </citation>
    <scope>NUCLEOTIDE SEQUENCE [LARGE SCALE GENOMIC DNA]</scope>
    <source>
        <strain evidence="4">441</strain>
    </source>
</reference>
<feature type="region of interest" description="Disordered" evidence="1">
    <location>
        <begin position="284"/>
        <end position="315"/>
    </location>
</feature>
<name>A0A0C9Z292_9AGAM</name>
<keyword evidence="4" id="KW-1185">Reference proteome</keyword>
<evidence type="ECO:0000259" key="2">
    <source>
        <dbReference type="Pfam" id="PF13352"/>
    </source>
</evidence>
<gene>
    <name evidence="3" type="ORF">PISMIDRAFT_13045</name>
</gene>